<feature type="domain" description="GtrA/DPMS transmembrane" evidence="7">
    <location>
        <begin position="42"/>
        <end position="96"/>
    </location>
</feature>
<dbReference type="AlphaFoldDB" id="A0A4Q2EFD7"/>
<protein>
    <submittedName>
        <fullName evidence="8">GtrA family protein</fullName>
    </submittedName>
</protein>
<dbReference type="GO" id="GO:0000271">
    <property type="term" value="P:polysaccharide biosynthetic process"/>
    <property type="evidence" value="ECO:0007669"/>
    <property type="project" value="InterPro"/>
</dbReference>
<dbReference type="Pfam" id="PF04138">
    <property type="entry name" value="GtrA_DPMS_TM"/>
    <property type="match status" value="2"/>
</dbReference>
<evidence type="ECO:0000256" key="4">
    <source>
        <dbReference type="ARBA" id="ARBA00022989"/>
    </source>
</evidence>
<comment type="caution">
    <text evidence="8">The sequence shown here is derived from an EMBL/GenBank/DDBJ whole genome shotgun (WGS) entry which is preliminary data.</text>
</comment>
<accession>A0A4Q2EFD7</accession>
<dbReference type="EMBL" id="PPCV01000005">
    <property type="protein sequence ID" value="RXW32217.1"/>
    <property type="molecule type" value="Genomic_DNA"/>
</dbReference>
<feature type="transmembrane region" description="Helical" evidence="6">
    <location>
        <begin position="35"/>
        <end position="53"/>
    </location>
</feature>
<dbReference type="PANTHER" id="PTHR38459:SF1">
    <property type="entry name" value="PROPHAGE BACTOPRENOL-LINKED GLUCOSE TRANSLOCASE HOMOLOG"/>
    <property type="match status" value="1"/>
</dbReference>
<evidence type="ECO:0000256" key="6">
    <source>
        <dbReference type="SAM" id="Phobius"/>
    </source>
</evidence>
<comment type="subcellular location">
    <subcellularLocation>
        <location evidence="1">Membrane</location>
        <topology evidence="1">Multi-pass membrane protein</topology>
    </subcellularLocation>
</comment>
<evidence type="ECO:0000256" key="3">
    <source>
        <dbReference type="ARBA" id="ARBA00022692"/>
    </source>
</evidence>
<keyword evidence="4 6" id="KW-1133">Transmembrane helix</keyword>
<comment type="similarity">
    <text evidence="2">Belongs to the GtrA family.</text>
</comment>
<feature type="domain" description="GtrA/DPMS transmembrane" evidence="7">
    <location>
        <begin position="117"/>
        <end position="150"/>
    </location>
</feature>
<name>A0A4Q2EFD7_9ACTN</name>
<gene>
    <name evidence="8" type="ORF">C1706_08965</name>
</gene>
<evidence type="ECO:0000256" key="1">
    <source>
        <dbReference type="ARBA" id="ARBA00004141"/>
    </source>
</evidence>
<proteinExistence type="inferred from homology"/>
<dbReference type="InterPro" id="IPR007267">
    <property type="entry name" value="GtrA_DPMS_TM"/>
</dbReference>
<organism evidence="8 9">
    <name type="scientific">Propioniciclava flava</name>
    <dbReference type="NCBI Taxonomy" id="2072026"/>
    <lineage>
        <taxon>Bacteria</taxon>
        <taxon>Bacillati</taxon>
        <taxon>Actinomycetota</taxon>
        <taxon>Actinomycetes</taxon>
        <taxon>Propionibacteriales</taxon>
        <taxon>Propionibacteriaceae</taxon>
        <taxon>Propioniciclava</taxon>
    </lineage>
</organism>
<dbReference type="OrthoDB" id="9807815at2"/>
<keyword evidence="3 6" id="KW-0812">Transmembrane</keyword>
<keyword evidence="5 6" id="KW-0472">Membrane</keyword>
<keyword evidence="9" id="KW-1185">Reference proteome</keyword>
<evidence type="ECO:0000313" key="8">
    <source>
        <dbReference type="EMBL" id="RXW32217.1"/>
    </source>
</evidence>
<dbReference type="PANTHER" id="PTHR38459">
    <property type="entry name" value="PROPHAGE BACTOPRENOL-LINKED GLUCOSE TRANSLOCASE HOMOLOG"/>
    <property type="match status" value="1"/>
</dbReference>
<dbReference type="Proteomes" id="UP000290624">
    <property type="component" value="Unassembled WGS sequence"/>
</dbReference>
<feature type="transmembrane region" description="Helical" evidence="6">
    <location>
        <begin position="73"/>
        <end position="94"/>
    </location>
</feature>
<evidence type="ECO:0000256" key="5">
    <source>
        <dbReference type="ARBA" id="ARBA00023136"/>
    </source>
</evidence>
<evidence type="ECO:0000259" key="7">
    <source>
        <dbReference type="Pfam" id="PF04138"/>
    </source>
</evidence>
<feature type="transmembrane region" description="Helical" evidence="6">
    <location>
        <begin position="120"/>
        <end position="141"/>
    </location>
</feature>
<evidence type="ECO:0000313" key="9">
    <source>
        <dbReference type="Proteomes" id="UP000290624"/>
    </source>
</evidence>
<dbReference type="GO" id="GO:0005886">
    <property type="term" value="C:plasma membrane"/>
    <property type="evidence" value="ECO:0007669"/>
    <property type="project" value="TreeGrafter"/>
</dbReference>
<evidence type="ECO:0000256" key="2">
    <source>
        <dbReference type="ARBA" id="ARBA00009399"/>
    </source>
</evidence>
<dbReference type="InterPro" id="IPR051401">
    <property type="entry name" value="GtrA_CellWall_Glycosyl"/>
</dbReference>
<sequence length="156" mass="17806">MAVFALCSNIGHHFFGVDYRTVLFPLVGTGYNVRFGHLFVWIGFAVAVTWNFLLNRYWTFRAEGARAPFLREYLPFFLVGCVANLVTTALFTAFTNPTSPVFLSEPWMTDDGVFWTKRPYWAQAIAIILTMPINFVINKLWTFRAVRRKHAAGVGA</sequence>
<reference evidence="8 9" key="1">
    <citation type="submission" date="2018-01" db="EMBL/GenBank/DDBJ databases">
        <title>Lactibacter flavus gen. nov., sp. nov., a novel bacterium of the family Propionibacteriaceae isolated from raw milk and dairy products.</title>
        <authorList>
            <person name="Wenning M."/>
            <person name="Breitenwieser F."/>
            <person name="Huptas C."/>
            <person name="von Neubeck M."/>
            <person name="Busse H.-J."/>
            <person name="Scherer S."/>
        </authorList>
    </citation>
    <scope>NUCLEOTIDE SEQUENCE [LARGE SCALE GENOMIC DNA]</scope>
    <source>
        <strain evidence="8 9">VG341</strain>
    </source>
</reference>